<evidence type="ECO:0000313" key="3">
    <source>
        <dbReference type="EMBL" id="KAK8142036.1"/>
    </source>
</evidence>
<feature type="region of interest" description="Disordered" evidence="1">
    <location>
        <begin position="249"/>
        <end position="340"/>
    </location>
</feature>
<feature type="region of interest" description="Disordered" evidence="1">
    <location>
        <begin position="380"/>
        <end position="421"/>
    </location>
</feature>
<keyword evidence="4" id="KW-1185">Reference proteome</keyword>
<evidence type="ECO:0000256" key="1">
    <source>
        <dbReference type="SAM" id="MobiDB-lite"/>
    </source>
</evidence>
<dbReference type="EMBL" id="JAAHCF010000772">
    <property type="protein sequence ID" value="KAK8142036.1"/>
    <property type="molecule type" value="Genomic_DNA"/>
</dbReference>
<evidence type="ECO:0000313" key="4">
    <source>
        <dbReference type="Proteomes" id="UP001397290"/>
    </source>
</evidence>
<organism evidence="3 4">
    <name type="scientific">Beauveria asiatica</name>
    <dbReference type="NCBI Taxonomy" id="1069075"/>
    <lineage>
        <taxon>Eukaryota</taxon>
        <taxon>Fungi</taxon>
        <taxon>Dikarya</taxon>
        <taxon>Ascomycota</taxon>
        <taxon>Pezizomycotina</taxon>
        <taxon>Sordariomycetes</taxon>
        <taxon>Hypocreomycetidae</taxon>
        <taxon>Hypocreales</taxon>
        <taxon>Cordycipitaceae</taxon>
        <taxon>Beauveria</taxon>
    </lineage>
</organism>
<feature type="compositionally biased region" description="Low complexity" evidence="1">
    <location>
        <begin position="329"/>
        <end position="340"/>
    </location>
</feature>
<accession>A0AAW0RJG4</accession>
<dbReference type="Proteomes" id="UP001397290">
    <property type="component" value="Unassembled WGS sequence"/>
</dbReference>
<protein>
    <recommendedName>
        <fullName evidence="2">C2H2-type domain-containing protein</fullName>
    </recommendedName>
</protein>
<feature type="region of interest" description="Disordered" evidence="1">
    <location>
        <begin position="347"/>
        <end position="366"/>
    </location>
</feature>
<feature type="domain" description="C2H2-type" evidence="2">
    <location>
        <begin position="426"/>
        <end position="447"/>
    </location>
</feature>
<dbReference type="PROSITE" id="PS00028">
    <property type="entry name" value="ZINC_FINGER_C2H2_1"/>
    <property type="match status" value="1"/>
</dbReference>
<evidence type="ECO:0000259" key="2">
    <source>
        <dbReference type="PROSITE" id="PS00028"/>
    </source>
</evidence>
<comment type="caution">
    <text evidence="3">The sequence shown here is derived from an EMBL/GenBank/DDBJ whole genome shotgun (WGS) entry which is preliminary data.</text>
</comment>
<gene>
    <name evidence="3" type="ORF">G3M48_009465</name>
</gene>
<feature type="compositionally biased region" description="Polar residues" evidence="1">
    <location>
        <begin position="249"/>
        <end position="263"/>
    </location>
</feature>
<dbReference type="InterPro" id="IPR013087">
    <property type="entry name" value="Znf_C2H2_type"/>
</dbReference>
<proteinExistence type="predicted"/>
<feature type="non-terminal residue" evidence="3">
    <location>
        <position position="1"/>
    </location>
</feature>
<reference evidence="3 4" key="1">
    <citation type="submission" date="2020-02" db="EMBL/GenBank/DDBJ databases">
        <title>Comparative genomics of the hypocrealean fungal genus Beauvera.</title>
        <authorList>
            <person name="Showalter D.N."/>
            <person name="Bushley K.E."/>
            <person name="Rehner S.A."/>
        </authorList>
    </citation>
    <scope>NUCLEOTIDE SEQUENCE [LARGE SCALE GENOMIC DNA]</scope>
    <source>
        <strain evidence="3 4">ARSEF4384</strain>
    </source>
</reference>
<sequence length="454" mass="49562">PKRPSPTEPLHPCVQKRTCTSKALRRAAGSMGPLLSPAQARPGRGNAALKPRLCIDLWDVQQERDSRRRQAILGYGGKWYVFQCHRHRDVLLFKTAEGARHHMMTRHAMPNQHIDFLDIVQELGVEVMNCDVARADKNNLEAVHLWNQSTSSPVAREGAAEVRGNAKVSVWEPISTTAQTVPAAACLPSASPASASFPRAQLESHSLVLASDVRVDEEAPAEKADVIMIKKEDVDVGFSSLPAEVQPHSVMTTPSCCSTQPSEPASLLKESQGPLAHKATRSVLSPERDEPVTSPKASAGKSCAVSSTAQAAPATPENLERVPELTPNSPESSDLSEPSSLADFDSLEKQSMGSDPKVTIDGELEEGEIDESCIRVAPCSGLPRKKLPSTPKSAQKKKKRRRTSFWSPPDRETGPSAHDQFKTRACKKCAERFYFRAQLATHMQTKHVEIITVE</sequence>
<feature type="compositionally biased region" description="Basic residues" evidence="1">
    <location>
        <begin position="394"/>
        <end position="403"/>
    </location>
</feature>
<name>A0AAW0RJG4_9HYPO</name>
<dbReference type="AlphaFoldDB" id="A0AAW0RJG4"/>